<dbReference type="Proteomes" id="UP001057402">
    <property type="component" value="Chromosome 11"/>
</dbReference>
<evidence type="ECO:0000313" key="2">
    <source>
        <dbReference type="Proteomes" id="UP001057402"/>
    </source>
</evidence>
<dbReference type="EMBL" id="CM042890">
    <property type="protein sequence ID" value="KAI4311746.1"/>
    <property type="molecule type" value="Genomic_DNA"/>
</dbReference>
<gene>
    <name evidence="1" type="ORF">MLD38_036620</name>
</gene>
<proteinExistence type="predicted"/>
<protein>
    <submittedName>
        <fullName evidence="1">Uncharacterized protein</fullName>
    </submittedName>
</protein>
<comment type="caution">
    <text evidence="1">The sequence shown here is derived from an EMBL/GenBank/DDBJ whole genome shotgun (WGS) entry which is preliminary data.</text>
</comment>
<sequence>MMRMLFVERTTPPISLGILISSISTAFTDTDYGILIIYLGLACTLLLTSWNYSSMFLVSLAIPAVFLYRHFDVTLAEASKMSLHISSEAIIYVALRSKAQIPRTLPHVKRLAILICCSVLLVGIDFIRAHPIYHRFWYFWILDAFLGNLVVYMTYFLLRKVDVQVTMAMMLLKKVILMCFDPQSDWIGFLDHMGFIFSILVVGIFLAMMVLVFEEDPHEPQPLAEEDTHELQPLADEDPHESQPLAEEDPHEQSPLVED</sequence>
<organism evidence="1 2">
    <name type="scientific">Melastoma candidum</name>
    <dbReference type="NCBI Taxonomy" id="119954"/>
    <lineage>
        <taxon>Eukaryota</taxon>
        <taxon>Viridiplantae</taxon>
        <taxon>Streptophyta</taxon>
        <taxon>Embryophyta</taxon>
        <taxon>Tracheophyta</taxon>
        <taxon>Spermatophyta</taxon>
        <taxon>Magnoliopsida</taxon>
        <taxon>eudicotyledons</taxon>
        <taxon>Gunneridae</taxon>
        <taxon>Pentapetalae</taxon>
        <taxon>rosids</taxon>
        <taxon>malvids</taxon>
        <taxon>Myrtales</taxon>
        <taxon>Melastomataceae</taxon>
        <taxon>Melastomatoideae</taxon>
        <taxon>Melastomateae</taxon>
        <taxon>Melastoma</taxon>
    </lineage>
</organism>
<reference evidence="2" key="1">
    <citation type="journal article" date="2023" name="Front. Plant Sci.">
        <title>Chromosomal-level genome assembly of Melastoma candidum provides insights into trichome evolution.</title>
        <authorList>
            <person name="Zhong Y."/>
            <person name="Wu W."/>
            <person name="Sun C."/>
            <person name="Zou P."/>
            <person name="Liu Y."/>
            <person name="Dai S."/>
            <person name="Zhou R."/>
        </authorList>
    </citation>
    <scope>NUCLEOTIDE SEQUENCE [LARGE SCALE GENOMIC DNA]</scope>
</reference>
<name>A0ACB9LK37_9MYRT</name>
<keyword evidence="2" id="KW-1185">Reference proteome</keyword>
<evidence type="ECO:0000313" key="1">
    <source>
        <dbReference type="EMBL" id="KAI4311746.1"/>
    </source>
</evidence>
<accession>A0ACB9LK37</accession>